<evidence type="ECO:0000259" key="4">
    <source>
        <dbReference type="PROSITE" id="PS01031"/>
    </source>
</evidence>
<dbReference type="InParanoid" id="A0A1X2HVQ1"/>
<protein>
    <submittedName>
        <fullName evidence="5">HSP20-like chaperone</fullName>
    </submittedName>
</protein>
<dbReference type="OMA" id="FELHCEL"/>
<dbReference type="STRING" id="13706.A0A1X2HVQ1"/>
<gene>
    <name evidence="5" type="ORF">BCR43DRAFT_483683</name>
</gene>
<evidence type="ECO:0000313" key="5">
    <source>
        <dbReference type="EMBL" id="ORZ03633.1"/>
    </source>
</evidence>
<dbReference type="Gene3D" id="2.60.40.790">
    <property type="match status" value="1"/>
</dbReference>
<reference evidence="5 6" key="1">
    <citation type="submission" date="2016-07" db="EMBL/GenBank/DDBJ databases">
        <title>Pervasive Adenine N6-methylation of Active Genes in Fungi.</title>
        <authorList>
            <consortium name="DOE Joint Genome Institute"/>
            <person name="Mondo S.J."/>
            <person name="Dannebaum R.O."/>
            <person name="Kuo R.C."/>
            <person name="Labutti K."/>
            <person name="Haridas S."/>
            <person name="Kuo A."/>
            <person name="Salamov A."/>
            <person name="Ahrendt S.R."/>
            <person name="Lipzen A."/>
            <person name="Sullivan W."/>
            <person name="Andreopoulos W.B."/>
            <person name="Clum A."/>
            <person name="Lindquist E."/>
            <person name="Daum C."/>
            <person name="Ramamoorthy G.K."/>
            <person name="Gryganskyi A."/>
            <person name="Culley D."/>
            <person name="Magnuson J.K."/>
            <person name="James T.Y."/>
            <person name="O'Malley M.A."/>
            <person name="Stajich J.E."/>
            <person name="Spatafora J.W."/>
            <person name="Visel A."/>
            <person name="Grigoriev I.V."/>
        </authorList>
    </citation>
    <scope>NUCLEOTIDE SEQUENCE [LARGE SCALE GENOMIC DNA]</scope>
    <source>
        <strain evidence="5 6">NRRL 2496</strain>
    </source>
</reference>
<keyword evidence="6" id="KW-1185">Reference proteome</keyword>
<evidence type="ECO:0000256" key="3">
    <source>
        <dbReference type="RuleBase" id="RU003616"/>
    </source>
</evidence>
<keyword evidence="1" id="KW-0346">Stress response</keyword>
<proteinExistence type="inferred from homology"/>
<evidence type="ECO:0000313" key="6">
    <source>
        <dbReference type="Proteomes" id="UP000242180"/>
    </source>
</evidence>
<sequence>MALRTRIFNDAFRDMQRAFSLLEEPLHRTMTAASRFSYPPTNIKETDASYELQAELPGFNKEDIQIEQTDSRSLLLKGKQEHENIQTVEDGQETSKDAPWWTNERVVGAFSRSFSFPANIKGEGIKATYKDGVLSINVPKADDTVKRITIE</sequence>
<dbReference type="CDD" id="cd06464">
    <property type="entry name" value="ACD_sHsps-like"/>
    <property type="match status" value="1"/>
</dbReference>
<dbReference type="InterPro" id="IPR002068">
    <property type="entry name" value="A-crystallin/Hsp20_dom"/>
</dbReference>
<dbReference type="OrthoDB" id="1431247at2759"/>
<dbReference type="PANTHER" id="PTHR11527">
    <property type="entry name" value="HEAT-SHOCK PROTEIN 20 FAMILY MEMBER"/>
    <property type="match status" value="1"/>
</dbReference>
<dbReference type="PROSITE" id="PS01031">
    <property type="entry name" value="SHSP"/>
    <property type="match status" value="1"/>
</dbReference>
<dbReference type="AlphaFoldDB" id="A0A1X2HVQ1"/>
<comment type="similarity">
    <text evidence="2 3">Belongs to the small heat shock protein (HSP20) family.</text>
</comment>
<evidence type="ECO:0000256" key="2">
    <source>
        <dbReference type="PROSITE-ProRule" id="PRU00285"/>
    </source>
</evidence>
<dbReference type="Pfam" id="PF00011">
    <property type="entry name" value="HSP20"/>
    <property type="match status" value="1"/>
</dbReference>
<dbReference type="SUPFAM" id="SSF49764">
    <property type="entry name" value="HSP20-like chaperones"/>
    <property type="match status" value="1"/>
</dbReference>
<accession>A0A1X2HVQ1</accession>
<organism evidence="5 6">
    <name type="scientific">Syncephalastrum racemosum</name>
    <name type="common">Filamentous fungus</name>
    <dbReference type="NCBI Taxonomy" id="13706"/>
    <lineage>
        <taxon>Eukaryota</taxon>
        <taxon>Fungi</taxon>
        <taxon>Fungi incertae sedis</taxon>
        <taxon>Mucoromycota</taxon>
        <taxon>Mucoromycotina</taxon>
        <taxon>Mucoromycetes</taxon>
        <taxon>Mucorales</taxon>
        <taxon>Syncephalastraceae</taxon>
        <taxon>Syncephalastrum</taxon>
    </lineage>
</organism>
<feature type="domain" description="SHSP" evidence="4">
    <location>
        <begin position="32"/>
        <end position="151"/>
    </location>
</feature>
<evidence type="ECO:0000256" key="1">
    <source>
        <dbReference type="ARBA" id="ARBA00023016"/>
    </source>
</evidence>
<dbReference type="Proteomes" id="UP000242180">
    <property type="component" value="Unassembled WGS sequence"/>
</dbReference>
<dbReference type="EMBL" id="MCGN01000001">
    <property type="protein sequence ID" value="ORZ03633.1"/>
    <property type="molecule type" value="Genomic_DNA"/>
</dbReference>
<name>A0A1X2HVQ1_SYNRA</name>
<dbReference type="InterPro" id="IPR031107">
    <property type="entry name" value="Small_HSP"/>
</dbReference>
<comment type="caution">
    <text evidence="5">The sequence shown here is derived from an EMBL/GenBank/DDBJ whole genome shotgun (WGS) entry which is preliminary data.</text>
</comment>
<dbReference type="InterPro" id="IPR008978">
    <property type="entry name" value="HSP20-like_chaperone"/>
</dbReference>